<organism evidence="4 5">
    <name type="scientific">Acidisoma cellulosilyticum</name>
    <dbReference type="NCBI Taxonomy" id="2802395"/>
    <lineage>
        <taxon>Bacteria</taxon>
        <taxon>Pseudomonadati</taxon>
        <taxon>Pseudomonadota</taxon>
        <taxon>Alphaproteobacteria</taxon>
        <taxon>Acetobacterales</taxon>
        <taxon>Acidocellaceae</taxon>
        <taxon>Acidisoma</taxon>
    </lineage>
</organism>
<dbReference type="InterPro" id="IPR051257">
    <property type="entry name" value="Diverse_CBS-Domain"/>
</dbReference>
<dbReference type="EMBL" id="JAESVA010000007">
    <property type="protein sequence ID" value="MCB8882445.1"/>
    <property type="molecule type" value="Genomic_DNA"/>
</dbReference>
<evidence type="ECO:0000313" key="5">
    <source>
        <dbReference type="Proteomes" id="UP000721844"/>
    </source>
</evidence>
<dbReference type="AlphaFoldDB" id="A0A963Z3Y2"/>
<feature type="domain" description="CBS" evidence="3">
    <location>
        <begin position="6"/>
        <end position="69"/>
    </location>
</feature>
<dbReference type="InterPro" id="IPR046342">
    <property type="entry name" value="CBS_dom_sf"/>
</dbReference>
<dbReference type="Proteomes" id="UP000721844">
    <property type="component" value="Unassembled WGS sequence"/>
</dbReference>
<dbReference type="PANTHER" id="PTHR43080">
    <property type="entry name" value="CBS DOMAIN-CONTAINING PROTEIN CBSX3, MITOCHONDRIAL"/>
    <property type="match status" value="1"/>
</dbReference>
<dbReference type="SMART" id="SM00116">
    <property type="entry name" value="CBS"/>
    <property type="match status" value="2"/>
</dbReference>
<sequence>MSVERILRGKGRDVATVEPTRTLREVVQSLVQRRIGAMPVVAGDGLIGILSERDIIRALSVHGPAALDLPVSSVMTQSVQTITRQTRVEEAMAVMTEGRFRHLPVLEEGKLIGIVSIGDVVKARLDAQQMEVDELRSYVAGAA</sequence>
<dbReference type="PROSITE" id="PS51371">
    <property type="entry name" value="CBS"/>
    <property type="match status" value="2"/>
</dbReference>
<protein>
    <submittedName>
        <fullName evidence="4">CBS domain-containing protein</fullName>
    </submittedName>
</protein>
<evidence type="ECO:0000313" key="4">
    <source>
        <dbReference type="EMBL" id="MCB8882445.1"/>
    </source>
</evidence>
<feature type="domain" description="CBS" evidence="3">
    <location>
        <begin position="75"/>
        <end position="132"/>
    </location>
</feature>
<evidence type="ECO:0000256" key="2">
    <source>
        <dbReference type="PROSITE-ProRule" id="PRU00703"/>
    </source>
</evidence>
<dbReference type="PANTHER" id="PTHR43080:SF2">
    <property type="entry name" value="CBS DOMAIN-CONTAINING PROTEIN"/>
    <property type="match status" value="1"/>
</dbReference>
<comment type="caution">
    <text evidence="4">The sequence shown here is derived from an EMBL/GenBank/DDBJ whole genome shotgun (WGS) entry which is preliminary data.</text>
</comment>
<dbReference type="SUPFAM" id="SSF54631">
    <property type="entry name" value="CBS-domain pair"/>
    <property type="match status" value="1"/>
</dbReference>
<evidence type="ECO:0000259" key="3">
    <source>
        <dbReference type="PROSITE" id="PS51371"/>
    </source>
</evidence>
<dbReference type="RefSeq" id="WP_227309100.1">
    <property type="nucleotide sequence ID" value="NZ_JAESVA010000007.1"/>
</dbReference>
<accession>A0A963Z3Y2</accession>
<keyword evidence="5" id="KW-1185">Reference proteome</keyword>
<proteinExistence type="predicted"/>
<reference evidence="4 5" key="1">
    <citation type="journal article" date="2021" name="Microorganisms">
        <title>Acidisoma silvae sp. nov. and Acidisomacellulosilytica sp. nov., Two Acidophilic Bacteria Isolated from Decaying Wood, Hydrolyzing Cellulose and Producing Poly-3-hydroxybutyrate.</title>
        <authorList>
            <person name="Mieszkin S."/>
            <person name="Pouder E."/>
            <person name="Uroz S."/>
            <person name="Simon-Colin C."/>
            <person name="Alain K."/>
        </authorList>
    </citation>
    <scope>NUCLEOTIDE SEQUENCE [LARGE SCALE GENOMIC DNA]</scope>
    <source>
        <strain evidence="4 5">HW T5.17</strain>
    </source>
</reference>
<dbReference type="Gene3D" id="3.10.580.10">
    <property type="entry name" value="CBS-domain"/>
    <property type="match status" value="1"/>
</dbReference>
<gene>
    <name evidence="4" type="ORF">ACELLULO517_19510</name>
</gene>
<dbReference type="InterPro" id="IPR000644">
    <property type="entry name" value="CBS_dom"/>
</dbReference>
<name>A0A963Z3Y2_9PROT</name>
<dbReference type="CDD" id="cd04623">
    <property type="entry name" value="CBS_pair_bac_euk"/>
    <property type="match status" value="1"/>
</dbReference>
<evidence type="ECO:0000256" key="1">
    <source>
        <dbReference type="ARBA" id="ARBA00023122"/>
    </source>
</evidence>
<dbReference type="Pfam" id="PF00571">
    <property type="entry name" value="CBS"/>
    <property type="match status" value="2"/>
</dbReference>
<keyword evidence="1 2" id="KW-0129">CBS domain</keyword>
<dbReference type="InterPro" id="IPR044725">
    <property type="entry name" value="CBSX3_CBS_dom"/>
</dbReference>